<evidence type="ECO:0008006" key="5">
    <source>
        <dbReference type="Google" id="ProtNLM"/>
    </source>
</evidence>
<dbReference type="GeneID" id="29522279"/>
<reference evidence="1" key="1">
    <citation type="submission" date="2022-06" db="EMBL/GenBank/DDBJ databases">
        <title>Physiological and biochemical characterization and genomic elucidation of a strain of the genus Ensifer adhaerens M8 that combines arsenic oxidation and chromium reduction.</title>
        <authorList>
            <person name="Li X."/>
            <person name="Yu c."/>
        </authorList>
    </citation>
    <scope>NUCLEOTIDE SEQUENCE</scope>
    <source>
        <strain evidence="1">M8</strain>
        <plasmid evidence="1">pB</plasmid>
    </source>
</reference>
<sequence length="150" mass="17265">MTIYFKAGISDEMALGMIERCFSDANDYDGYLDIFADYTEKTVSWSKGRSVEEFKDQITEALRAAWEASPFWQVYERREERDDAGTNEIRRAAIALTRTYGGVVVITLSLLGRRSSANDLELVFVCFQEDAQRRNFRVRYDGKFIPSLNA</sequence>
<proteinExistence type="predicted"/>
<evidence type="ECO:0000313" key="3">
    <source>
        <dbReference type="Proteomes" id="UP001055460"/>
    </source>
</evidence>
<evidence type="ECO:0000313" key="4">
    <source>
        <dbReference type="Proteomes" id="UP001214094"/>
    </source>
</evidence>
<dbReference type="RefSeq" id="WP_034798155.1">
    <property type="nucleotide sequence ID" value="NZ_CAXURO020000003.1"/>
</dbReference>
<evidence type="ECO:0000313" key="2">
    <source>
        <dbReference type="EMBL" id="WFP94458.1"/>
    </source>
</evidence>
<keyword evidence="4" id="KW-1185">Reference proteome</keyword>
<dbReference type="OrthoDB" id="8419478at2"/>
<organism evidence="1 3">
    <name type="scientific">Ensifer adhaerens</name>
    <name type="common">Sinorhizobium morelense</name>
    <dbReference type="NCBI Taxonomy" id="106592"/>
    <lineage>
        <taxon>Bacteria</taxon>
        <taxon>Pseudomonadati</taxon>
        <taxon>Pseudomonadota</taxon>
        <taxon>Alphaproteobacteria</taxon>
        <taxon>Hyphomicrobiales</taxon>
        <taxon>Rhizobiaceae</taxon>
        <taxon>Sinorhizobium/Ensifer group</taxon>
        <taxon>Ensifer</taxon>
    </lineage>
</organism>
<dbReference type="Proteomes" id="UP001214094">
    <property type="component" value="Plasmid unnamedB"/>
</dbReference>
<geneLocation type="plasmid" evidence="1 3">
    <name>pB</name>
</geneLocation>
<protein>
    <recommendedName>
        <fullName evidence="5">SnoaL-like domain-containing protein</fullName>
    </recommendedName>
</protein>
<dbReference type="AlphaFoldDB" id="A0A9Q8YHG0"/>
<name>A0A9Q8YHG0_ENSAD</name>
<reference evidence="2 4" key="2">
    <citation type="submission" date="2023-03" db="EMBL/GenBank/DDBJ databases">
        <title>Comparative genome and transcriptome analysis combination mining strategies for increasing vitamin B12 production of Ensifer adhaerens strain.</title>
        <authorList>
            <person name="Yongheng L."/>
        </authorList>
    </citation>
    <scope>NUCLEOTIDE SEQUENCE [LARGE SCALE GENOMIC DNA]</scope>
    <source>
        <strain evidence="2 4">Casida A-T305</strain>
        <plasmid evidence="2 4">unnamedB</plasmid>
    </source>
</reference>
<geneLocation type="plasmid" evidence="2 4">
    <name>unnamedB</name>
</geneLocation>
<dbReference type="KEGG" id="eah:FA04_31660"/>
<keyword evidence="1" id="KW-0614">Plasmid</keyword>
<dbReference type="EMBL" id="CP121310">
    <property type="protein sequence ID" value="WFP94458.1"/>
    <property type="molecule type" value="Genomic_DNA"/>
</dbReference>
<dbReference type="Proteomes" id="UP001055460">
    <property type="component" value="Plasmid pB"/>
</dbReference>
<dbReference type="EMBL" id="CP098809">
    <property type="protein sequence ID" value="USJ28236.1"/>
    <property type="molecule type" value="Genomic_DNA"/>
</dbReference>
<gene>
    <name evidence="1" type="ORF">NE863_30785</name>
    <name evidence="2" type="ORF">P4B07_32130</name>
</gene>
<evidence type="ECO:0000313" key="1">
    <source>
        <dbReference type="EMBL" id="USJ28236.1"/>
    </source>
</evidence>
<accession>A0A9Q8YHG0</accession>